<accession>A0AAV0C190</accession>
<reference evidence="1" key="1">
    <citation type="submission" date="2022-07" db="EMBL/GenBank/DDBJ databases">
        <authorList>
            <person name="Macas J."/>
            <person name="Novak P."/>
            <person name="Neumann P."/>
        </authorList>
    </citation>
    <scope>NUCLEOTIDE SEQUENCE</scope>
</reference>
<organism evidence="1 2">
    <name type="scientific">Cuscuta epithymum</name>
    <dbReference type="NCBI Taxonomy" id="186058"/>
    <lineage>
        <taxon>Eukaryota</taxon>
        <taxon>Viridiplantae</taxon>
        <taxon>Streptophyta</taxon>
        <taxon>Embryophyta</taxon>
        <taxon>Tracheophyta</taxon>
        <taxon>Spermatophyta</taxon>
        <taxon>Magnoliopsida</taxon>
        <taxon>eudicotyledons</taxon>
        <taxon>Gunneridae</taxon>
        <taxon>Pentapetalae</taxon>
        <taxon>asterids</taxon>
        <taxon>lamiids</taxon>
        <taxon>Solanales</taxon>
        <taxon>Convolvulaceae</taxon>
        <taxon>Cuscuteae</taxon>
        <taxon>Cuscuta</taxon>
        <taxon>Cuscuta subgen. Cuscuta</taxon>
    </lineage>
</organism>
<dbReference type="AlphaFoldDB" id="A0AAV0C190"/>
<sequence length="168" mass="18695">MLRCAVGLIERCKTSARFCDNMMLRGDEGYLIQDEVIAGKEEAPNRSLRAKEDEEVLIRPLPEPPPWRKCATSVWTASSISVLLCLCFYFEPHVVLFVMYAYFCQTLTSGGGDERFALATLGSFRPTIGSTNLIALPRVVDSPGGLRVGGWKCFPYRLCPLLNVLLSI</sequence>
<protein>
    <submittedName>
        <fullName evidence="1">Uncharacterized protein</fullName>
    </submittedName>
</protein>
<keyword evidence="2" id="KW-1185">Reference proteome</keyword>
<proteinExistence type="predicted"/>
<evidence type="ECO:0000313" key="2">
    <source>
        <dbReference type="Proteomes" id="UP001152523"/>
    </source>
</evidence>
<gene>
    <name evidence="1" type="ORF">CEPIT_LOCUS1821</name>
</gene>
<dbReference type="EMBL" id="CAMAPF010000010">
    <property type="protein sequence ID" value="CAH9062328.1"/>
    <property type="molecule type" value="Genomic_DNA"/>
</dbReference>
<comment type="caution">
    <text evidence="1">The sequence shown here is derived from an EMBL/GenBank/DDBJ whole genome shotgun (WGS) entry which is preliminary data.</text>
</comment>
<evidence type="ECO:0000313" key="1">
    <source>
        <dbReference type="EMBL" id="CAH9062328.1"/>
    </source>
</evidence>
<dbReference type="Proteomes" id="UP001152523">
    <property type="component" value="Unassembled WGS sequence"/>
</dbReference>
<name>A0AAV0C190_9ASTE</name>